<sequence length="146" mass="17347">MSSNKEAWQFQNIYSLLKELVSKRMMKDLLNCQPNSNINFRNSVSKTFFNTDSSFEFEEYLLLLSKVDYPYTCDGELLVSREEMRRRISLIEKFIKNHEIIPDSKKVQEILKAYMNDYSNGLEALLFAIFRTIRKFPTFKAVLKNF</sequence>
<name>T0FHX0_9LEPT</name>
<proteinExistence type="predicted"/>
<dbReference type="AlphaFoldDB" id="T0FHX0"/>
<protein>
    <submittedName>
        <fullName evidence="1">Uncharacterized protein</fullName>
    </submittedName>
</protein>
<accession>T0FHX0</accession>
<dbReference type="EMBL" id="AHMO02000004">
    <property type="protein sequence ID" value="EQA47187.1"/>
    <property type="molecule type" value="Genomic_DNA"/>
</dbReference>
<evidence type="ECO:0000313" key="1">
    <source>
        <dbReference type="EMBL" id="EQA47187.1"/>
    </source>
</evidence>
<dbReference type="Proteomes" id="UP000015454">
    <property type="component" value="Unassembled WGS sequence"/>
</dbReference>
<keyword evidence="2" id="KW-1185">Reference proteome</keyword>
<evidence type="ECO:0000313" key="2">
    <source>
        <dbReference type="Proteomes" id="UP000015454"/>
    </source>
</evidence>
<gene>
    <name evidence="1" type="ORF">LEP1GSC050_0719</name>
</gene>
<comment type="caution">
    <text evidence="1">The sequence shown here is derived from an EMBL/GenBank/DDBJ whole genome shotgun (WGS) entry which is preliminary data.</text>
</comment>
<reference evidence="1" key="1">
    <citation type="submission" date="2013-05" db="EMBL/GenBank/DDBJ databases">
        <authorList>
            <person name="Harkins D.M."/>
            <person name="Durkin A.S."/>
            <person name="Brinkac L.M."/>
            <person name="Haft D.H."/>
            <person name="Selengut J.D."/>
            <person name="Sanka R."/>
            <person name="DePew J."/>
            <person name="Purushe J."/>
            <person name="Hartskeerl R.A."/>
            <person name="Ahmed A."/>
            <person name="van der Linden H."/>
            <person name="Goris M.G.A."/>
            <person name="Vinetz J.M."/>
            <person name="Sutton G.G."/>
            <person name="Nierman W.C."/>
            <person name="Fouts D.E."/>
        </authorList>
    </citation>
    <scope>NUCLEOTIDE SEQUENCE [LARGE SCALE GENOMIC DNA]</scope>
    <source>
        <strain evidence="1">5399</strain>
    </source>
</reference>
<dbReference type="STRING" id="1049789.LEP1GSC050_0719"/>
<organism evidence="1 2">
    <name type="scientific">Leptospira broomii serovar Hurstbridge str. 5399</name>
    <dbReference type="NCBI Taxonomy" id="1049789"/>
    <lineage>
        <taxon>Bacteria</taxon>
        <taxon>Pseudomonadati</taxon>
        <taxon>Spirochaetota</taxon>
        <taxon>Spirochaetia</taxon>
        <taxon>Leptospirales</taxon>
        <taxon>Leptospiraceae</taxon>
        <taxon>Leptospira</taxon>
    </lineage>
</organism>